<evidence type="ECO:0008006" key="4">
    <source>
        <dbReference type="Google" id="ProtNLM"/>
    </source>
</evidence>
<gene>
    <name evidence="2" type="ORF">Tco_1092256</name>
</gene>
<accession>A0ABQ5I9D9</accession>
<protein>
    <recommendedName>
        <fullName evidence="4">Reverse transcriptase domain-containing protein</fullName>
    </recommendedName>
</protein>
<evidence type="ECO:0000256" key="1">
    <source>
        <dbReference type="SAM" id="MobiDB-lite"/>
    </source>
</evidence>
<feature type="compositionally biased region" description="Low complexity" evidence="1">
    <location>
        <begin position="12"/>
        <end position="23"/>
    </location>
</feature>
<evidence type="ECO:0000313" key="3">
    <source>
        <dbReference type="Proteomes" id="UP001151760"/>
    </source>
</evidence>
<dbReference type="Proteomes" id="UP001151760">
    <property type="component" value="Unassembled WGS sequence"/>
</dbReference>
<reference evidence="2" key="1">
    <citation type="journal article" date="2022" name="Int. J. Mol. Sci.">
        <title>Draft Genome of Tanacetum Coccineum: Genomic Comparison of Closely Related Tanacetum-Family Plants.</title>
        <authorList>
            <person name="Yamashiro T."/>
            <person name="Shiraishi A."/>
            <person name="Nakayama K."/>
            <person name="Satake H."/>
        </authorList>
    </citation>
    <scope>NUCLEOTIDE SEQUENCE</scope>
</reference>
<feature type="region of interest" description="Disordered" evidence="1">
    <location>
        <begin position="1"/>
        <end position="23"/>
    </location>
</feature>
<dbReference type="EMBL" id="BQNB010020508">
    <property type="protein sequence ID" value="GJT96738.1"/>
    <property type="molecule type" value="Genomic_DNA"/>
</dbReference>
<comment type="caution">
    <text evidence="2">The sequence shown here is derived from an EMBL/GenBank/DDBJ whole genome shotgun (WGS) entry which is preliminary data.</text>
</comment>
<evidence type="ECO:0000313" key="2">
    <source>
        <dbReference type="EMBL" id="GJT96738.1"/>
    </source>
</evidence>
<proteinExistence type="predicted"/>
<name>A0ABQ5I9D9_9ASTR</name>
<reference evidence="2" key="2">
    <citation type="submission" date="2022-01" db="EMBL/GenBank/DDBJ databases">
        <authorList>
            <person name="Yamashiro T."/>
            <person name="Shiraishi A."/>
            <person name="Satake H."/>
            <person name="Nakayama K."/>
        </authorList>
    </citation>
    <scope>NUCLEOTIDE SEQUENCE</scope>
</reference>
<organism evidence="2 3">
    <name type="scientific">Tanacetum coccineum</name>
    <dbReference type="NCBI Taxonomy" id="301880"/>
    <lineage>
        <taxon>Eukaryota</taxon>
        <taxon>Viridiplantae</taxon>
        <taxon>Streptophyta</taxon>
        <taxon>Embryophyta</taxon>
        <taxon>Tracheophyta</taxon>
        <taxon>Spermatophyta</taxon>
        <taxon>Magnoliopsida</taxon>
        <taxon>eudicotyledons</taxon>
        <taxon>Gunneridae</taxon>
        <taxon>Pentapetalae</taxon>
        <taxon>asterids</taxon>
        <taxon>campanulids</taxon>
        <taxon>Asterales</taxon>
        <taxon>Asteraceae</taxon>
        <taxon>Asteroideae</taxon>
        <taxon>Anthemideae</taxon>
        <taxon>Anthemidinae</taxon>
        <taxon>Tanacetum</taxon>
    </lineage>
</organism>
<sequence>MRHLDLGLNSDGTRPLGTTQTTPTITSVEGYSVVATFTTLPTVPGYTNTTKPHPTPRNKGPMLGADTSHWKGARSETGAKDLYFKTTRLWSPSCKRKQKRDQARAYRPDLTSVRRTRYLHRATKRKGAERITVDLQYSVESKRKFRVLKRLTCRTWTLMKTNNWRISVSDRSGLSVADVHRGLEKGAPRVESLQVWTPELSVGRKRAERVSSSSEDSSDKRGRRIWTLEIHEQHFVKIERRYVPSHGARDPDDIAGPFPVAAGGLKFLIVAIDYFTKWIEAKAVATSQGIRDQETFVYRAKDASFTRKIQESLGPKWEGPYEVTEALGKGAYKLRDMDGRELPRTFMAWASKDSSWNLLLKCKRIKDVTRTGKDRNLQLRLSALGGMLAKVPVRQALLATSLSCSSSTASALPRANAHFTTSPKDA</sequence>
<keyword evidence="3" id="KW-1185">Reference proteome</keyword>